<keyword evidence="7" id="KW-0472">Membrane</keyword>
<keyword evidence="5" id="KW-0325">Glycoprotein</keyword>
<dbReference type="InterPro" id="IPR004911">
    <property type="entry name" value="Interferon-induced_GILT"/>
</dbReference>
<keyword evidence="4" id="KW-0732">Signal</keyword>
<evidence type="ECO:0000256" key="3">
    <source>
        <dbReference type="ARBA" id="ARBA00022525"/>
    </source>
</evidence>
<feature type="region of interest" description="Disordered" evidence="6">
    <location>
        <begin position="219"/>
        <end position="250"/>
    </location>
</feature>
<evidence type="ECO:0000256" key="2">
    <source>
        <dbReference type="ARBA" id="ARBA00005679"/>
    </source>
</evidence>
<evidence type="ECO:0000256" key="1">
    <source>
        <dbReference type="ARBA" id="ARBA00004613"/>
    </source>
</evidence>
<name>A0A7M7JMD6_VARDE</name>
<protein>
    <submittedName>
        <fullName evidence="8">Uncharacterized protein</fullName>
    </submittedName>
</protein>
<evidence type="ECO:0000313" key="9">
    <source>
        <dbReference type="Proteomes" id="UP000594260"/>
    </source>
</evidence>
<dbReference type="AlphaFoldDB" id="A0A7M7JMD6"/>
<evidence type="ECO:0000256" key="4">
    <source>
        <dbReference type="ARBA" id="ARBA00022729"/>
    </source>
</evidence>
<dbReference type="InParanoid" id="A0A7M7JMD6"/>
<dbReference type="GeneID" id="111247473"/>
<accession>A0A7M7JMD6</accession>
<keyword evidence="7" id="KW-1133">Transmembrane helix</keyword>
<proteinExistence type="inferred from homology"/>
<dbReference type="RefSeq" id="XP_022654148.1">
    <property type="nucleotide sequence ID" value="XM_022798413.1"/>
</dbReference>
<keyword evidence="3" id="KW-0964">Secreted</keyword>
<dbReference type="OrthoDB" id="6516860at2759"/>
<reference evidence="8" key="1">
    <citation type="submission" date="2021-01" db="UniProtKB">
        <authorList>
            <consortium name="EnsemblMetazoa"/>
        </authorList>
    </citation>
    <scope>IDENTIFICATION</scope>
</reference>
<dbReference type="PANTHER" id="PTHR13234:SF8">
    <property type="entry name" value="GAMMA-INTERFERON-INDUCIBLE LYSOSOMAL THIOL REDUCTASE"/>
    <property type="match status" value="1"/>
</dbReference>
<dbReference type="Proteomes" id="UP000594260">
    <property type="component" value="Unplaced"/>
</dbReference>
<comment type="subcellular location">
    <subcellularLocation>
        <location evidence="1">Secreted</location>
    </subcellularLocation>
</comment>
<evidence type="ECO:0000256" key="7">
    <source>
        <dbReference type="SAM" id="Phobius"/>
    </source>
</evidence>
<dbReference type="GO" id="GO:0005576">
    <property type="term" value="C:extracellular region"/>
    <property type="evidence" value="ECO:0007669"/>
    <property type="project" value="UniProtKB-SubCell"/>
</dbReference>
<dbReference type="PANTHER" id="PTHR13234">
    <property type="entry name" value="GAMMA-INTERFERON INDUCIBLE LYSOSOMAL THIOL REDUCTASE GILT"/>
    <property type="match status" value="1"/>
</dbReference>
<dbReference type="KEGG" id="vde:111247473"/>
<feature type="transmembrane region" description="Helical" evidence="7">
    <location>
        <begin position="25"/>
        <end position="45"/>
    </location>
</feature>
<organism evidence="8 9">
    <name type="scientific">Varroa destructor</name>
    <name type="common">Honeybee mite</name>
    <dbReference type="NCBI Taxonomy" id="109461"/>
    <lineage>
        <taxon>Eukaryota</taxon>
        <taxon>Metazoa</taxon>
        <taxon>Ecdysozoa</taxon>
        <taxon>Arthropoda</taxon>
        <taxon>Chelicerata</taxon>
        <taxon>Arachnida</taxon>
        <taxon>Acari</taxon>
        <taxon>Parasitiformes</taxon>
        <taxon>Mesostigmata</taxon>
        <taxon>Gamasina</taxon>
        <taxon>Dermanyssoidea</taxon>
        <taxon>Varroidae</taxon>
        <taxon>Varroa</taxon>
    </lineage>
</organism>
<feature type="transmembrane region" description="Helical" evidence="7">
    <location>
        <begin position="66"/>
        <end position="85"/>
    </location>
</feature>
<keyword evidence="9" id="KW-1185">Reference proteome</keyword>
<evidence type="ECO:0000313" key="8">
    <source>
        <dbReference type="EnsemblMetazoa" id="XP_022654148"/>
    </source>
</evidence>
<dbReference type="Pfam" id="PF03227">
    <property type="entry name" value="GILT"/>
    <property type="match status" value="1"/>
</dbReference>
<sequence>MVPLVIAFAKERLCATWGRMLRSSFIIFVAVIPSVTSVSDVVVFYEPLCPASYRQLIQIREIMREFGNNIFVSLVPFGHAQIFMARNNTVMYMRCHHGPDECMGHAWHACSHLFMRPQEQLRYAVCTMSKPQKFVSNLKKCTTPEKSNLLEKCATGTQGTAAVKFMAGLTFEAGAVVDPLGTRRLTGVPTLFVDGYYLNRSDRMHYPLLELICQKARHKPPQCAGPRQTKTTERKQTRKPAKLGPELVSK</sequence>
<dbReference type="GO" id="GO:0016671">
    <property type="term" value="F:oxidoreductase activity, acting on a sulfur group of donors, disulfide as acceptor"/>
    <property type="evidence" value="ECO:0007669"/>
    <property type="project" value="InterPro"/>
</dbReference>
<evidence type="ECO:0000256" key="5">
    <source>
        <dbReference type="ARBA" id="ARBA00023180"/>
    </source>
</evidence>
<dbReference type="EnsemblMetazoa" id="XM_022798413">
    <property type="protein sequence ID" value="XP_022654148"/>
    <property type="gene ID" value="LOC111247473"/>
</dbReference>
<keyword evidence="7" id="KW-0812">Transmembrane</keyword>
<comment type="similarity">
    <text evidence="2">Belongs to the GILT family.</text>
</comment>
<evidence type="ECO:0000256" key="6">
    <source>
        <dbReference type="SAM" id="MobiDB-lite"/>
    </source>
</evidence>